<dbReference type="Gene3D" id="2.10.270.20">
    <property type="match status" value="1"/>
</dbReference>
<dbReference type="NCBIfam" id="NF033510">
    <property type="entry name" value="Ca_tandemer"/>
    <property type="match status" value="4"/>
</dbReference>
<feature type="repeat" description="Cell wall-binding" evidence="2">
    <location>
        <begin position="1142"/>
        <end position="1161"/>
    </location>
</feature>
<dbReference type="InterPro" id="IPR018337">
    <property type="entry name" value="Cell_wall/Cho-bd_repeat"/>
</dbReference>
<comment type="caution">
    <text evidence="5">The sequence shown here is derived from an EMBL/GenBank/DDBJ whole genome shotgun (WGS) entry which is preliminary data.</text>
</comment>
<dbReference type="Gene3D" id="2.10.270.10">
    <property type="entry name" value="Cholin Binding"/>
    <property type="match status" value="1"/>
</dbReference>
<evidence type="ECO:0000313" key="5">
    <source>
        <dbReference type="EMBL" id="MDQ0200757.1"/>
    </source>
</evidence>
<dbReference type="EMBL" id="JAUSTW010000007">
    <property type="protein sequence ID" value="MDQ0200757.1"/>
    <property type="molecule type" value="Genomic_DNA"/>
</dbReference>
<dbReference type="InterPro" id="IPR041498">
    <property type="entry name" value="Big_6"/>
</dbReference>
<accession>A0ABT9Y0S8</accession>
<feature type="domain" description="Bacterial Ig" evidence="4">
    <location>
        <begin position="832"/>
        <end position="912"/>
    </location>
</feature>
<feature type="domain" description="Bacterial Ig" evidence="4">
    <location>
        <begin position="748"/>
        <end position="829"/>
    </location>
</feature>
<feature type="domain" description="Bacterial Ig" evidence="4">
    <location>
        <begin position="915"/>
        <end position="995"/>
    </location>
</feature>
<keyword evidence="6" id="KW-1185">Reference proteome</keyword>
<name>A0ABT9Y0S8_9BACI</name>
<feature type="domain" description="Bacterial Ig" evidence="4">
    <location>
        <begin position="674"/>
        <end position="735"/>
    </location>
</feature>
<dbReference type="RefSeq" id="WP_307411121.1">
    <property type="nucleotide sequence ID" value="NZ_JAUSTW010000007.1"/>
</dbReference>
<protein>
    <recommendedName>
        <fullName evidence="4">Bacterial Ig domain-containing protein</fullName>
    </recommendedName>
</protein>
<dbReference type="Pfam" id="PF01473">
    <property type="entry name" value="Choline_bind_1"/>
    <property type="match status" value="4"/>
</dbReference>
<evidence type="ECO:0000313" key="6">
    <source>
        <dbReference type="Proteomes" id="UP001224122"/>
    </source>
</evidence>
<feature type="repeat" description="Cell wall-binding" evidence="2">
    <location>
        <begin position="1122"/>
        <end position="1141"/>
    </location>
</feature>
<evidence type="ECO:0000256" key="1">
    <source>
        <dbReference type="ARBA" id="ARBA00022737"/>
    </source>
</evidence>
<gene>
    <name evidence="5" type="ORF">J2S10_003959</name>
</gene>
<dbReference type="Pfam" id="PF19127">
    <property type="entry name" value="Choline_bind_3"/>
    <property type="match status" value="1"/>
</dbReference>
<proteinExistence type="predicted"/>
<feature type="domain" description="Bacterial Ig" evidence="4">
    <location>
        <begin position="999"/>
        <end position="1076"/>
    </location>
</feature>
<keyword evidence="1" id="KW-0677">Repeat</keyword>
<feature type="chain" id="PRO_5046549491" description="Bacterial Ig domain-containing protein" evidence="3">
    <location>
        <begin position="23"/>
        <end position="1222"/>
    </location>
</feature>
<dbReference type="Proteomes" id="UP001224122">
    <property type="component" value="Unassembled WGS sequence"/>
</dbReference>
<dbReference type="Gene3D" id="2.60.40.10">
    <property type="entry name" value="Immunoglobulins"/>
    <property type="match status" value="5"/>
</dbReference>
<evidence type="ECO:0000259" key="4">
    <source>
        <dbReference type="Pfam" id="PF17936"/>
    </source>
</evidence>
<feature type="signal peptide" evidence="3">
    <location>
        <begin position="1"/>
        <end position="22"/>
    </location>
</feature>
<keyword evidence="3" id="KW-0732">Signal</keyword>
<dbReference type="PROSITE" id="PS51170">
    <property type="entry name" value="CW"/>
    <property type="match status" value="4"/>
</dbReference>
<dbReference type="SUPFAM" id="SSF69360">
    <property type="entry name" value="Cell wall binding repeat"/>
    <property type="match status" value="1"/>
</dbReference>
<organism evidence="5 6">
    <name type="scientific">Neobacillus ginsengisoli</name>
    <dbReference type="NCBI Taxonomy" id="904295"/>
    <lineage>
        <taxon>Bacteria</taxon>
        <taxon>Bacillati</taxon>
        <taxon>Bacillota</taxon>
        <taxon>Bacilli</taxon>
        <taxon>Bacillales</taxon>
        <taxon>Bacillaceae</taxon>
        <taxon>Neobacillus</taxon>
    </lineage>
</organism>
<evidence type="ECO:0000256" key="2">
    <source>
        <dbReference type="PROSITE-ProRule" id="PRU00591"/>
    </source>
</evidence>
<evidence type="ECO:0000256" key="3">
    <source>
        <dbReference type="SAM" id="SignalP"/>
    </source>
</evidence>
<reference evidence="5 6" key="1">
    <citation type="submission" date="2023-07" db="EMBL/GenBank/DDBJ databases">
        <title>Genomic Encyclopedia of Type Strains, Phase IV (KMG-IV): sequencing the most valuable type-strain genomes for metagenomic binning, comparative biology and taxonomic classification.</title>
        <authorList>
            <person name="Goeker M."/>
        </authorList>
    </citation>
    <scope>NUCLEOTIDE SEQUENCE [LARGE SCALE GENOMIC DNA]</scope>
    <source>
        <strain evidence="5 6">DSM 27594</strain>
    </source>
</reference>
<feature type="repeat" description="Cell wall-binding" evidence="2">
    <location>
        <begin position="1081"/>
        <end position="1100"/>
    </location>
</feature>
<dbReference type="Pfam" id="PF17936">
    <property type="entry name" value="Big_6"/>
    <property type="match status" value="5"/>
</dbReference>
<dbReference type="InterPro" id="IPR013783">
    <property type="entry name" value="Ig-like_fold"/>
</dbReference>
<sequence length="1222" mass="130076">MLKKVVSLLTALLLIISTVPLSKTFAAADVTKPVFESISVDKTQDTVGDSVKISVHATDDVGIQIVRVFYKSPITKKSFYVPMNFNAQTNSYEGILSIPSNFEAGDYKVYFVSIDDTSGNNTTVADYSDSLNQLASGQFTVSGTSGADVTKPVFQNISVDKTIATTGDTVKVSVKATDDVGIQIVRVFYKSPITKKSFYVPMNFNAQTNSYEGILSIPSNFETGDYKVYFVSIDDTSGNNTTVADYSDSLNQLASGQFTVSGTSGADVTKPVFQNISVDKTNATTGDTVKVSVKATDDVGIQIVRVFYKSPITKKSFYVPMNFNAQTNSYEGIISIPSTFEAGDYKVYFVSIDDTSSNNTTVADYSDSLNQLASGQFSVFTESNPPSFTKLSIDKKVVESGDQVNFTVDATDDTNLQSATIYYLSPVSKVKIAVPLIYNGSKFVGKLPIEKNTEVGSWKVDSVEVNDTNGNSSFVKAIDTDLSVGDFSVIKSIDPLDNYIVTSSESWSNRTINSDVYIAPGAILTVSNNVTINGNVYVLGGFRSYGGFRLSGSLISNSVYFGYYTPGNGQAVISGSNSISSLIATNRILSDVPFKLYDTPLVSKEGKVNLSGATLPFVSIELNGQSVPLKSNGTFRVTGFNVGTSNSLQVKVTDLYGFTHYYTYTVSEIYIDDFTKDSTSISGKTQPNMSVRIFENDRNIGNGTTDENGHFNIPVTNLKENDSLKFEVSNTENELVTSKEMIVKDITAPDKPVVNDVTDKDTILSGQAESGASVQVKAADGTVIGTGTDGTDSTFTVAIPLQKAGAALKVTATDKAGNVSEASTVVVKDATAPDKPFVNEVTDKDSSISGQAEISSTVEVSSKGSVIGTGVAGADGNFAVTIPVQQAGTELRITAADKAGNISEANTVTVKDATAPEKPIVNVVTDKDSSITGQAEADATVEVKANGSIIGSGAAGADGKFALTIPLQKAETVLIFTAKDKAGNVSEGTTVTVKDGTPPGKPVVNAVTDHDTTVTGQAESGAKVDVKANGSVIGSATVGADGTYKVTIPVQKAAVQLTVTVTDPAGNVSEAAIISVDKAKLSGWVNENGKWYYYDPTTFAKKTGWYKVGSTWYFSDNTGARQTGWVKSSKTWYFLNSNGSMVTGWQKVGTTWYFFNSGGAMVTGWMKSGATWYFFTTSGAMVSGWMKSGTHWYYFNSGGAMQTGRVKIAGKYYTFDKNGILK</sequence>
<feature type="repeat" description="Cell wall-binding" evidence="2">
    <location>
        <begin position="1182"/>
        <end position="1201"/>
    </location>
</feature>